<reference evidence="8" key="1">
    <citation type="submission" date="2021-01" db="EMBL/GenBank/DDBJ databases">
        <title>Whole genome shotgun sequence of Sinosporangium siamense NBRC 109515.</title>
        <authorList>
            <person name="Komaki H."/>
            <person name="Tamura T."/>
        </authorList>
    </citation>
    <scope>NUCLEOTIDE SEQUENCE</scope>
    <source>
        <strain evidence="8">NBRC 109515</strain>
    </source>
</reference>
<dbReference type="Proteomes" id="UP000606172">
    <property type="component" value="Unassembled WGS sequence"/>
</dbReference>
<dbReference type="EMBL" id="BOOW01000028">
    <property type="protein sequence ID" value="GII94081.1"/>
    <property type="molecule type" value="Genomic_DNA"/>
</dbReference>
<comment type="caution">
    <text evidence="8">The sequence shown here is derived from an EMBL/GenBank/DDBJ whole genome shotgun (WGS) entry which is preliminary data.</text>
</comment>
<gene>
    <name evidence="8" type="ORF">Ssi02_43120</name>
</gene>
<dbReference type="Pfam" id="PF00072">
    <property type="entry name" value="Response_reg"/>
    <property type="match status" value="1"/>
</dbReference>
<protein>
    <submittedName>
        <fullName evidence="8">DNA-binding response regulator</fullName>
    </submittedName>
</protein>
<dbReference type="InterPro" id="IPR001789">
    <property type="entry name" value="Sig_transdc_resp-reg_receiver"/>
</dbReference>
<keyword evidence="2" id="KW-0805">Transcription regulation</keyword>
<evidence type="ECO:0000259" key="7">
    <source>
        <dbReference type="PROSITE" id="PS50110"/>
    </source>
</evidence>
<dbReference type="InterPro" id="IPR011006">
    <property type="entry name" value="CheY-like_superfamily"/>
</dbReference>
<dbReference type="InterPro" id="IPR039420">
    <property type="entry name" value="WalR-like"/>
</dbReference>
<dbReference type="SUPFAM" id="SSF52172">
    <property type="entry name" value="CheY-like"/>
    <property type="match status" value="1"/>
</dbReference>
<dbReference type="GO" id="GO:0006355">
    <property type="term" value="P:regulation of DNA-templated transcription"/>
    <property type="evidence" value="ECO:0007669"/>
    <property type="project" value="InterPro"/>
</dbReference>
<dbReference type="PANTHER" id="PTHR43214">
    <property type="entry name" value="TWO-COMPONENT RESPONSE REGULATOR"/>
    <property type="match status" value="1"/>
</dbReference>
<dbReference type="Gene3D" id="3.40.50.2300">
    <property type="match status" value="1"/>
</dbReference>
<evidence type="ECO:0000256" key="4">
    <source>
        <dbReference type="ARBA" id="ARBA00023163"/>
    </source>
</evidence>
<evidence type="ECO:0000256" key="3">
    <source>
        <dbReference type="ARBA" id="ARBA00023125"/>
    </source>
</evidence>
<organism evidence="8 9">
    <name type="scientific">Sinosporangium siamense</name>
    <dbReference type="NCBI Taxonomy" id="1367973"/>
    <lineage>
        <taxon>Bacteria</taxon>
        <taxon>Bacillati</taxon>
        <taxon>Actinomycetota</taxon>
        <taxon>Actinomycetes</taxon>
        <taxon>Streptosporangiales</taxon>
        <taxon>Streptosporangiaceae</taxon>
        <taxon>Sinosporangium</taxon>
    </lineage>
</organism>
<evidence type="ECO:0000259" key="6">
    <source>
        <dbReference type="PROSITE" id="PS50043"/>
    </source>
</evidence>
<dbReference type="RefSeq" id="WP_239129255.1">
    <property type="nucleotide sequence ID" value="NZ_BOOW01000028.1"/>
</dbReference>
<dbReference type="PANTHER" id="PTHR43214:SF24">
    <property type="entry name" value="TRANSCRIPTIONAL REGULATORY PROTEIN NARL-RELATED"/>
    <property type="match status" value="1"/>
</dbReference>
<name>A0A919V8D0_9ACTN</name>
<keyword evidence="9" id="KW-1185">Reference proteome</keyword>
<dbReference type="CDD" id="cd06170">
    <property type="entry name" value="LuxR_C_like"/>
    <property type="match status" value="1"/>
</dbReference>
<dbReference type="PRINTS" id="PR00038">
    <property type="entry name" value="HTHLUXR"/>
</dbReference>
<evidence type="ECO:0000256" key="2">
    <source>
        <dbReference type="ARBA" id="ARBA00023015"/>
    </source>
</evidence>
<dbReference type="PROSITE" id="PS00622">
    <property type="entry name" value="HTH_LUXR_1"/>
    <property type="match status" value="1"/>
</dbReference>
<dbReference type="SMART" id="SM00448">
    <property type="entry name" value="REC"/>
    <property type="match status" value="1"/>
</dbReference>
<keyword evidence="1 5" id="KW-0597">Phosphoprotein</keyword>
<dbReference type="Pfam" id="PF00196">
    <property type="entry name" value="GerE"/>
    <property type="match status" value="1"/>
</dbReference>
<keyword evidence="4" id="KW-0804">Transcription</keyword>
<keyword evidence="3 8" id="KW-0238">DNA-binding</keyword>
<dbReference type="AlphaFoldDB" id="A0A919V8D0"/>
<evidence type="ECO:0000256" key="5">
    <source>
        <dbReference type="PROSITE-ProRule" id="PRU00169"/>
    </source>
</evidence>
<dbReference type="PROSITE" id="PS50110">
    <property type="entry name" value="RESPONSE_REGULATORY"/>
    <property type="match status" value="1"/>
</dbReference>
<dbReference type="InterPro" id="IPR058245">
    <property type="entry name" value="NreC/VraR/RcsB-like_REC"/>
</dbReference>
<dbReference type="CDD" id="cd17535">
    <property type="entry name" value="REC_NarL-like"/>
    <property type="match status" value="1"/>
</dbReference>
<dbReference type="GO" id="GO:0003677">
    <property type="term" value="F:DNA binding"/>
    <property type="evidence" value="ECO:0007669"/>
    <property type="project" value="UniProtKB-KW"/>
</dbReference>
<feature type="domain" description="HTH luxR-type" evidence="6">
    <location>
        <begin position="166"/>
        <end position="231"/>
    </location>
</feature>
<proteinExistence type="predicted"/>
<evidence type="ECO:0000256" key="1">
    <source>
        <dbReference type="ARBA" id="ARBA00022553"/>
    </source>
</evidence>
<dbReference type="PROSITE" id="PS50043">
    <property type="entry name" value="HTH_LUXR_2"/>
    <property type="match status" value="1"/>
</dbReference>
<accession>A0A919V8D0</accession>
<evidence type="ECO:0000313" key="8">
    <source>
        <dbReference type="EMBL" id="GII94081.1"/>
    </source>
</evidence>
<dbReference type="SMART" id="SM00421">
    <property type="entry name" value="HTH_LUXR"/>
    <property type="match status" value="1"/>
</dbReference>
<dbReference type="GO" id="GO:0000160">
    <property type="term" value="P:phosphorelay signal transduction system"/>
    <property type="evidence" value="ECO:0007669"/>
    <property type="project" value="InterPro"/>
</dbReference>
<feature type="domain" description="Response regulatory" evidence="7">
    <location>
        <begin position="13"/>
        <end position="135"/>
    </location>
</feature>
<feature type="modified residue" description="4-aspartylphosphate" evidence="5">
    <location>
        <position position="70"/>
    </location>
</feature>
<sequence length="232" mass="25554">MTSPIETGTSRISVMLVDDQRLARTGFALMLRKSPDIDVIAEAGDGQEALDILAQRADERHNLPDVVLMDVRMPRMDGIEATRRIAATHPSVKVLVLTTYDEDDYAFGALAAGASGFLLKDVRAPQLIAAAHSVAQGDAILTPRVTRQVIERGVPRALPAAQRERIQKLFRTLSPRETDIARLIADGFSNAEIADRLVIQQASVRRNVSRILAKLHLRDRVQIAVAWYKSGM</sequence>
<dbReference type="InterPro" id="IPR000792">
    <property type="entry name" value="Tscrpt_reg_LuxR_C"/>
</dbReference>
<evidence type="ECO:0000313" key="9">
    <source>
        <dbReference type="Proteomes" id="UP000606172"/>
    </source>
</evidence>